<dbReference type="AlphaFoldDB" id="A0A1J4KDD3"/>
<comment type="caution">
    <text evidence="10">The sequence shown here is derived from an EMBL/GenBank/DDBJ whole genome shotgun (WGS) entry which is preliminary data.</text>
</comment>
<dbReference type="GO" id="GO:0016887">
    <property type="term" value="F:ATP hydrolysis activity"/>
    <property type="evidence" value="ECO:0007669"/>
    <property type="project" value="InterPro"/>
</dbReference>
<evidence type="ECO:0000313" key="10">
    <source>
        <dbReference type="EMBL" id="OHT07469.1"/>
    </source>
</evidence>
<dbReference type="RefSeq" id="XP_068360605.1">
    <property type="nucleotide sequence ID" value="XM_068503666.1"/>
</dbReference>
<dbReference type="InterPro" id="IPR002423">
    <property type="entry name" value="Cpn60/GroEL/TCP-1"/>
</dbReference>
<dbReference type="PRINTS" id="PR00304">
    <property type="entry name" value="TCOMPLEXTCP1"/>
</dbReference>
<dbReference type="EMBL" id="MLAK01000695">
    <property type="protein sequence ID" value="OHT07469.1"/>
    <property type="molecule type" value="Genomic_DNA"/>
</dbReference>
<dbReference type="Proteomes" id="UP000179807">
    <property type="component" value="Unassembled WGS sequence"/>
</dbReference>
<proteinExistence type="inferred from homology"/>
<keyword evidence="6 9" id="KW-0143">Chaperone</keyword>
<dbReference type="OrthoDB" id="10248520at2759"/>
<evidence type="ECO:0000256" key="3">
    <source>
        <dbReference type="ARBA" id="ARBA00022490"/>
    </source>
</evidence>
<keyword evidence="3" id="KW-0963">Cytoplasm</keyword>
<keyword evidence="5 9" id="KW-0067">ATP-binding</keyword>
<dbReference type="PANTHER" id="PTHR11353">
    <property type="entry name" value="CHAPERONIN"/>
    <property type="match status" value="1"/>
</dbReference>
<dbReference type="InterPro" id="IPR053374">
    <property type="entry name" value="TCP-1_chaperonin"/>
</dbReference>
<dbReference type="InterPro" id="IPR002194">
    <property type="entry name" value="Chaperonin_TCP-1_CS"/>
</dbReference>
<evidence type="ECO:0000256" key="2">
    <source>
        <dbReference type="ARBA" id="ARBA00008020"/>
    </source>
</evidence>
<keyword evidence="4 9" id="KW-0547">Nucleotide-binding</keyword>
<comment type="subcellular location">
    <subcellularLocation>
        <location evidence="1">Cytoplasm</location>
    </subcellularLocation>
</comment>
<dbReference type="InterPro" id="IPR054827">
    <property type="entry name" value="thermosome_alpha"/>
</dbReference>
<dbReference type="VEuPathDB" id="TrichDB:TRFO_24286"/>
<accession>A0A1J4KDD3</accession>
<dbReference type="InterPro" id="IPR017998">
    <property type="entry name" value="Chaperone_TCP-1"/>
</dbReference>
<dbReference type="NCBIfam" id="TIGR02343">
    <property type="entry name" value="chap_CCT_epsi"/>
    <property type="match status" value="1"/>
</dbReference>
<dbReference type="InterPro" id="IPR027410">
    <property type="entry name" value="TCP-1-like_intermed_sf"/>
</dbReference>
<sequence>MSLAFDERGNPFIVIRDQGTKERLRGIEALRANIQAATATTGVLKTSLGPRGLDKIIVSPHNEVTVTNDGATIMKEMNVEHQVAKLLVDLSKSMDNEIGDGTTSVVVLAGCLLEAALSLLDRGLHPLRIAEGFDHACDVAVKRLVEISETLDFTPQDHKLLDEVCETTLNSKIVSRYRNELAAMSVEAVLRVADMERKDVNLERIKVVGKVGGRLEDTQLLNGLVIDKTWSHSQMPRTVENAKVAILTCPFEPPKPKTKYQVTINTAEEYEALHKQEQQYFVDQVDRLNAAGATAVMCQWGFDDEANHLLFMRKLPAVRWVLGGDVEKLAITTGAHIIQRFEDITAEKLGNAKVIKEISFGTSCEHMLLIEGATDQPCVTFLIRGGNKLMISEAERSIHDALCVARNLIRDNRIVYGGGASEIAAAIAVRNAAEKDSTIHQYAMRAFANALEGIPQALAANSGFAPIQTVEAVKKQQLETGKTSLGIDALFTGTNDMKVQKVIETMHGKSEQFRLATQIAKMVLKIDDVIEDVAL</sequence>
<evidence type="ECO:0000256" key="4">
    <source>
        <dbReference type="ARBA" id="ARBA00022741"/>
    </source>
</evidence>
<evidence type="ECO:0000256" key="6">
    <source>
        <dbReference type="ARBA" id="ARBA00023186"/>
    </source>
</evidence>
<dbReference type="NCBIfam" id="NF041082">
    <property type="entry name" value="thermosome_alpha"/>
    <property type="match status" value="1"/>
</dbReference>
<dbReference type="SUPFAM" id="SSF48592">
    <property type="entry name" value="GroEL equatorial domain-like"/>
    <property type="match status" value="1"/>
</dbReference>
<evidence type="ECO:0000256" key="5">
    <source>
        <dbReference type="ARBA" id="ARBA00022840"/>
    </source>
</evidence>
<keyword evidence="11" id="KW-1185">Reference proteome</keyword>
<evidence type="ECO:0000256" key="1">
    <source>
        <dbReference type="ARBA" id="ARBA00004496"/>
    </source>
</evidence>
<dbReference type="FunFam" id="3.50.7.10:FF:000003">
    <property type="entry name" value="T-complex protein 1 subunit epsilon"/>
    <property type="match status" value="1"/>
</dbReference>
<dbReference type="Gene3D" id="3.30.260.10">
    <property type="entry name" value="TCP-1-like chaperonin intermediate domain"/>
    <property type="match status" value="1"/>
</dbReference>
<organism evidence="10 11">
    <name type="scientific">Tritrichomonas foetus</name>
    <dbReference type="NCBI Taxonomy" id="1144522"/>
    <lineage>
        <taxon>Eukaryota</taxon>
        <taxon>Metamonada</taxon>
        <taxon>Parabasalia</taxon>
        <taxon>Tritrichomonadida</taxon>
        <taxon>Tritrichomonadidae</taxon>
        <taxon>Tritrichomonas</taxon>
    </lineage>
</organism>
<protein>
    <recommendedName>
        <fullName evidence="7">T-complex protein 1 subunit epsilon</fullName>
    </recommendedName>
    <alternativeName>
        <fullName evidence="8">CCT-epsilon</fullName>
    </alternativeName>
</protein>
<dbReference type="NCBIfam" id="NF041083">
    <property type="entry name" value="thermosome_beta"/>
    <property type="match status" value="1"/>
</dbReference>
<dbReference type="GO" id="GO:0051082">
    <property type="term" value="F:unfolded protein binding"/>
    <property type="evidence" value="ECO:0007669"/>
    <property type="project" value="InterPro"/>
</dbReference>
<dbReference type="InterPro" id="IPR012718">
    <property type="entry name" value="Chap_CCT_epsi"/>
</dbReference>
<comment type="similarity">
    <text evidence="2 9">Belongs to the TCP-1 chaperonin family.</text>
</comment>
<dbReference type="GO" id="GO:0140662">
    <property type="term" value="F:ATP-dependent protein folding chaperone"/>
    <property type="evidence" value="ECO:0007669"/>
    <property type="project" value="InterPro"/>
</dbReference>
<evidence type="ECO:0000256" key="8">
    <source>
        <dbReference type="ARBA" id="ARBA00033325"/>
    </source>
</evidence>
<reference evidence="10" key="1">
    <citation type="submission" date="2016-10" db="EMBL/GenBank/DDBJ databases">
        <authorList>
            <person name="Benchimol M."/>
            <person name="Almeida L.G."/>
            <person name="Vasconcelos A.T."/>
            <person name="Perreira-Neves A."/>
            <person name="Rosa I.A."/>
            <person name="Tasca T."/>
            <person name="Bogo M.R."/>
            <person name="de Souza W."/>
        </authorList>
    </citation>
    <scope>NUCLEOTIDE SEQUENCE [LARGE SCALE GENOMIC DNA]</scope>
    <source>
        <strain evidence="10">K</strain>
    </source>
</reference>
<evidence type="ECO:0000256" key="9">
    <source>
        <dbReference type="RuleBase" id="RU004187"/>
    </source>
</evidence>
<name>A0A1J4KDD3_9EUKA</name>
<evidence type="ECO:0000313" key="11">
    <source>
        <dbReference type="Proteomes" id="UP000179807"/>
    </source>
</evidence>
<dbReference type="InterPro" id="IPR027409">
    <property type="entry name" value="GroEL-like_apical_dom_sf"/>
</dbReference>
<dbReference type="GO" id="GO:0005524">
    <property type="term" value="F:ATP binding"/>
    <property type="evidence" value="ECO:0007669"/>
    <property type="project" value="UniProtKB-KW"/>
</dbReference>
<gene>
    <name evidence="10" type="ORF">TRFO_24286</name>
</gene>
<dbReference type="GeneID" id="94838370"/>
<dbReference type="SUPFAM" id="SSF54849">
    <property type="entry name" value="GroEL-intermediate domain like"/>
    <property type="match status" value="1"/>
</dbReference>
<dbReference type="GO" id="GO:0005832">
    <property type="term" value="C:chaperonin-containing T-complex"/>
    <property type="evidence" value="ECO:0007669"/>
    <property type="project" value="UniProtKB-ARBA"/>
</dbReference>
<dbReference type="Gene3D" id="1.10.560.10">
    <property type="entry name" value="GroEL-like equatorial domain"/>
    <property type="match status" value="1"/>
</dbReference>
<evidence type="ECO:0000256" key="7">
    <source>
        <dbReference type="ARBA" id="ARBA00024086"/>
    </source>
</evidence>
<dbReference type="SUPFAM" id="SSF52029">
    <property type="entry name" value="GroEL apical domain-like"/>
    <property type="match status" value="1"/>
</dbReference>
<dbReference type="InterPro" id="IPR027413">
    <property type="entry name" value="GROEL-like_equatorial_sf"/>
</dbReference>
<dbReference type="PROSITE" id="PS00751">
    <property type="entry name" value="TCP1_2"/>
    <property type="match status" value="1"/>
</dbReference>
<dbReference type="Gene3D" id="3.50.7.10">
    <property type="entry name" value="GroEL"/>
    <property type="match status" value="1"/>
</dbReference>
<dbReference type="Pfam" id="PF00118">
    <property type="entry name" value="Cpn60_TCP1"/>
    <property type="match status" value="1"/>
</dbReference>
<dbReference type="PROSITE" id="PS00750">
    <property type="entry name" value="TCP1_1"/>
    <property type="match status" value="1"/>
</dbReference>